<evidence type="ECO:0000256" key="1">
    <source>
        <dbReference type="SAM" id="Phobius"/>
    </source>
</evidence>
<evidence type="ECO:0000259" key="3">
    <source>
        <dbReference type="Pfam" id="PF18303"/>
    </source>
</evidence>
<dbReference type="RefSeq" id="WP_231904562.1">
    <property type="nucleotide sequence ID" value="NZ_CAWQKL010000234.1"/>
</dbReference>
<evidence type="ECO:0000259" key="2">
    <source>
        <dbReference type="Pfam" id="PF18145"/>
    </source>
</evidence>
<evidence type="ECO:0000313" key="5">
    <source>
        <dbReference type="Proteomes" id="UP001569200"/>
    </source>
</evidence>
<dbReference type="Proteomes" id="UP001569200">
    <property type="component" value="Unassembled WGS sequence"/>
</dbReference>
<sequence>MINSITYYFNKVFNWYFKPKTLENRLWKLALILLSTGIGSGLYSAINVTWKYSESQSISAGYSTQDSVTAIITYSAFLIGVLSAFLASYLSFKRERRNPNIFLEHIGLRYPKNQSLTEASKKKTGLGSSLFIDISNYYNQGLLVSNKQALEYSLDCFKNTFTNLMRSADTTNVTLHYGGTPSVPIGFALGHSIGNISKVSLWDFNRDKSEWYALEDVPPDSNVPIINWEDYRKTDEVCLLMGISFEVTHQQVGNLLNGRGIVSVSMPEVKYDSMSSLAKVEGFQQKFREILKKFNTDGVKRVHIFCAAQSSFNFAMGRQVERNHPECIVYEYVNNSGSTTHYPWGVLFNVRGEEPSIIET</sequence>
<keyword evidence="1" id="KW-0472">Membrane</keyword>
<dbReference type="Pfam" id="PF18303">
    <property type="entry name" value="Saf_2TM"/>
    <property type="match status" value="1"/>
</dbReference>
<keyword evidence="1" id="KW-0812">Transmembrane</keyword>
<keyword evidence="1" id="KW-1133">Transmembrane helix</keyword>
<accession>A0ABV4LRS7</accession>
<evidence type="ECO:0000313" key="4">
    <source>
        <dbReference type="EMBL" id="MEZ8180534.1"/>
    </source>
</evidence>
<gene>
    <name evidence="4" type="ORF">ACED33_07600</name>
</gene>
<proteinExistence type="predicted"/>
<organism evidence="4 5">
    <name type="scientific">Vibrio splendidus</name>
    <dbReference type="NCBI Taxonomy" id="29497"/>
    <lineage>
        <taxon>Bacteria</taxon>
        <taxon>Pseudomonadati</taxon>
        <taxon>Pseudomonadota</taxon>
        <taxon>Gammaproteobacteria</taxon>
        <taxon>Vibrionales</taxon>
        <taxon>Vibrionaceae</taxon>
        <taxon>Vibrio</taxon>
    </lineage>
</organism>
<feature type="transmembrane region" description="Helical" evidence="1">
    <location>
        <begin position="71"/>
        <end position="92"/>
    </location>
</feature>
<protein>
    <submittedName>
        <fullName evidence="4">SAVED domain-containing protein</fullName>
    </submittedName>
</protein>
<comment type="caution">
    <text evidence="4">The sequence shown here is derived from an EMBL/GenBank/DDBJ whole genome shotgun (WGS) entry which is preliminary data.</text>
</comment>
<keyword evidence="5" id="KW-1185">Reference proteome</keyword>
<feature type="domain" description="SAVED-fused 2TM effector" evidence="3">
    <location>
        <begin position="4"/>
        <end position="150"/>
    </location>
</feature>
<dbReference type="EMBL" id="JBGOOW010000005">
    <property type="protein sequence ID" value="MEZ8180534.1"/>
    <property type="molecule type" value="Genomic_DNA"/>
</dbReference>
<feature type="domain" description="SMODS-associated and fused to various effectors" evidence="2">
    <location>
        <begin position="160"/>
        <end position="346"/>
    </location>
</feature>
<name>A0ABV4LRS7_VIBSP</name>
<dbReference type="InterPro" id="IPR040836">
    <property type="entry name" value="SAVED"/>
</dbReference>
<dbReference type="InterPro" id="IPR041167">
    <property type="entry name" value="Saf_2TM"/>
</dbReference>
<dbReference type="Pfam" id="PF18145">
    <property type="entry name" value="SAVED"/>
    <property type="match status" value="1"/>
</dbReference>
<feature type="transmembrane region" description="Helical" evidence="1">
    <location>
        <begin position="26"/>
        <end position="46"/>
    </location>
</feature>
<dbReference type="NCBIfam" id="NF033611">
    <property type="entry name" value="SAVED"/>
    <property type="match status" value="1"/>
</dbReference>
<reference evidence="4 5" key="1">
    <citation type="submission" date="2024-06" db="EMBL/GenBank/DDBJ databases">
        <authorList>
            <person name="Steensen K."/>
            <person name="Seneca J."/>
            <person name="Bartlau N."/>
            <person name="Yu A.X."/>
            <person name="Polz M.F."/>
        </authorList>
    </citation>
    <scope>NUCLEOTIDE SEQUENCE [LARGE SCALE GENOMIC DNA]</scope>
    <source>
        <strain evidence="4 5">1F145</strain>
    </source>
</reference>